<evidence type="ECO:0000313" key="1">
    <source>
        <dbReference type="EMBL" id="EEG53958.1"/>
    </source>
</evidence>
<dbReference type="HOGENOM" id="CLU_3166281_0_0_9"/>
<gene>
    <name evidence="1" type="ORF">CLOSTASPAR_03974</name>
</gene>
<evidence type="ECO:0000313" key="2">
    <source>
        <dbReference type="Proteomes" id="UP000004756"/>
    </source>
</evidence>
<accession>C0D3Y3</accession>
<sequence length="47" mass="5292">MGQPLSGEPDSPHFPGPSEGKLVKVHKCSWNFNIKSKLFHILCRNMV</sequence>
<reference evidence="1 2" key="1">
    <citation type="submission" date="2009-01" db="EMBL/GenBank/DDBJ databases">
        <authorList>
            <person name="Fulton L."/>
            <person name="Clifton S."/>
            <person name="Fulton B."/>
            <person name="Xu J."/>
            <person name="Minx P."/>
            <person name="Pepin K.H."/>
            <person name="Johnson M."/>
            <person name="Bhonagiri V."/>
            <person name="Nash W.E."/>
            <person name="Mardis E.R."/>
            <person name="Wilson R.K."/>
        </authorList>
    </citation>
    <scope>NUCLEOTIDE SEQUENCE [LARGE SCALE GENOMIC DNA]</scope>
    <source>
        <strain evidence="1 2">DSM 15981</strain>
    </source>
</reference>
<proteinExistence type="predicted"/>
<dbReference type="AlphaFoldDB" id="C0D3Y3"/>
<keyword evidence="2" id="KW-1185">Reference proteome</keyword>
<reference evidence="1 2" key="2">
    <citation type="submission" date="2009-02" db="EMBL/GenBank/DDBJ databases">
        <title>Draft genome sequence of Clostridium asparagiforme (DSM 15981).</title>
        <authorList>
            <person name="Sudarsanam P."/>
            <person name="Ley R."/>
            <person name="Guruge J."/>
            <person name="Turnbaugh P.J."/>
            <person name="Mahowald M."/>
            <person name="Liep D."/>
            <person name="Gordon J."/>
        </authorList>
    </citation>
    <scope>NUCLEOTIDE SEQUENCE [LARGE SCALE GENOMIC DNA]</scope>
    <source>
        <strain evidence="1 2">DSM 15981</strain>
    </source>
</reference>
<protein>
    <submittedName>
        <fullName evidence="1">Uncharacterized protein</fullName>
    </submittedName>
</protein>
<dbReference type="Proteomes" id="UP000004756">
    <property type="component" value="Unassembled WGS sequence"/>
</dbReference>
<dbReference type="EMBL" id="ACCJ01000319">
    <property type="protein sequence ID" value="EEG53958.1"/>
    <property type="molecule type" value="Genomic_DNA"/>
</dbReference>
<comment type="caution">
    <text evidence="1">The sequence shown here is derived from an EMBL/GenBank/DDBJ whole genome shotgun (WGS) entry which is preliminary data.</text>
</comment>
<name>C0D3Y3_9FIRM</name>
<organism evidence="1 2">
    <name type="scientific">[Clostridium] asparagiforme DSM 15981</name>
    <dbReference type="NCBI Taxonomy" id="518636"/>
    <lineage>
        <taxon>Bacteria</taxon>
        <taxon>Bacillati</taxon>
        <taxon>Bacillota</taxon>
        <taxon>Clostridia</taxon>
        <taxon>Lachnospirales</taxon>
        <taxon>Lachnospiraceae</taxon>
        <taxon>Enterocloster</taxon>
    </lineage>
</organism>